<organism evidence="3 4">
    <name type="scientific">Nesidiocoris tenuis</name>
    <dbReference type="NCBI Taxonomy" id="355587"/>
    <lineage>
        <taxon>Eukaryota</taxon>
        <taxon>Metazoa</taxon>
        <taxon>Ecdysozoa</taxon>
        <taxon>Arthropoda</taxon>
        <taxon>Hexapoda</taxon>
        <taxon>Insecta</taxon>
        <taxon>Pterygota</taxon>
        <taxon>Neoptera</taxon>
        <taxon>Paraneoptera</taxon>
        <taxon>Hemiptera</taxon>
        <taxon>Heteroptera</taxon>
        <taxon>Panheteroptera</taxon>
        <taxon>Cimicomorpha</taxon>
        <taxon>Miridae</taxon>
        <taxon>Dicyphina</taxon>
        <taxon>Nesidiocoris</taxon>
    </lineage>
</organism>
<dbReference type="Proteomes" id="UP001307889">
    <property type="component" value="Chromosome 4"/>
</dbReference>
<evidence type="ECO:0000259" key="2">
    <source>
        <dbReference type="Pfam" id="PF03372"/>
    </source>
</evidence>
<dbReference type="InterPro" id="IPR050410">
    <property type="entry name" value="CCR4/nocturin_mRNA_transcr"/>
</dbReference>
<feature type="domain" description="Endonuclease/exonuclease/phosphatase" evidence="2">
    <location>
        <begin position="44"/>
        <end position="389"/>
    </location>
</feature>
<proteinExistence type="predicted"/>
<accession>A0ABN7ATB2</accession>
<evidence type="ECO:0000313" key="4">
    <source>
        <dbReference type="Proteomes" id="UP001307889"/>
    </source>
</evidence>
<dbReference type="InterPro" id="IPR036691">
    <property type="entry name" value="Endo/exonu/phosph_ase_sf"/>
</dbReference>
<sequence>MTQYQRIQEYLSGSTTQSFDDIRRTEWLLGEEKMPANRALVTVLSYNVLAQDLIVANPHLYSEHEPEDLLWENRKPLLFEEFLKSKADIIALQEVQEDHIGSFYGNLEKHGYRGFFKKRTDDFKSDGCALYYKSGTFELLQLEKVEYFQPGIKVLNKPNVAIIAKLRHKLNDKILIIANTHLLFSPKRWDIRLAQTQVLLAELHRLASDCKSPSVMLVGDLNSYPKSPTVTLIEKGFFETEAPLLPDSLGILPNCCHSSKSKLYNSNFVSSLFDEEESSQDVTNAQSCSRKVSGPSSSQDGCPGASPASEYLVSPNRTELSHKFEFTSTYDFYDSSYRSEATTYQDRWLTVDYMFFSNLALVSRKRLPTVEDCIAHIGRIPNSNSPSDHLPLLATYAL</sequence>
<feature type="region of interest" description="Disordered" evidence="1">
    <location>
        <begin position="284"/>
        <end position="310"/>
    </location>
</feature>
<name>A0ABN7ATB2_9HEMI</name>
<dbReference type="Pfam" id="PF03372">
    <property type="entry name" value="Exo_endo_phos"/>
    <property type="match status" value="1"/>
</dbReference>
<dbReference type="PANTHER" id="PTHR12121:SF34">
    <property type="entry name" value="PROTEIN ANGEL"/>
    <property type="match status" value="1"/>
</dbReference>
<feature type="compositionally biased region" description="Polar residues" evidence="1">
    <location>
        <begin position="284"/>
        <end position="300"/>
    </location>
</feature>
<dbReference type="InterPro" id="IPR005135">
    <property type="entry name" value="Endo/exonuclease/phosphatase"/>
</dbReference>
<dbReference type="PANTHER" id="PTHR12121">
    <property type="entry name" value="CARBON CATABOLITE REPRESSOR PROTEIN 4"/>
    <property type="match status" value="1"/>
</dbReference>
<reference evidence="3 4" key="1">
    <citation type="submission" date="2023-09" db="EMBL/GenBank/DDBJ databases">
        <title>Nesidiocoris tenuis whole genome shotgun sequence.</title>
        <authorList>
            <person name="Shibata T."/>
            <person name="Shimoda M."/>
            <person name="Kobayashi T."/>
            <person name="Uehara T."/>
        </authorList>
    </citation>
    <scope>NUCLEOTIDE SEQUENCE [LARGE SCALE GENOMIC DNA]</scope>
    <source>
        <strain evidence="3 4">Japan</strain>
    </source>
</reference>
<evidence type="ECO:0000256" key="1">
    <source>
        <dbReference type="SAM" id="MobiDB-lite"/>
    </source>
</evidence>
<gene>
    <name evidence="3" type="ORF">NTJ_06446</name>
</gene>
<dbReference type="Gene3D" id="3.60.10.10">
    <property type="entry name" value="Endonuclease/exonuclease/phosphatase"/>
    <property type="match status" value="1"/>
</dbReference>
<protein>
    <submittedName>
        <fullName evidence="3">Carbon catabolite repressor protein</fullName>
    </submittedName>
</protein>
<evidence type="ECO:0000313" key="3">
    <source>
        <dbReference type="EMBL" id="BES93637.1"/>
    </source>
</evidence>
<keyword evidence="4" id="KW-1185">Reference proteome</keyword>
<dbReference type="SUPFAM" id="SSF56219">
    <property type="entry name" value="DNase I-like"/>
    <property type="match status" value="1"/>
</dbReference>
<dbReference type="EMBL" id="AP028912">
    <property type="protein sequence ID" value="BES93637.1"/>
    <property type="molecule type" value="Genomic_DNA"/>
</dbReference>